<dbReference type="Gene3D" id="3.90.25.10">
    <property type="entry name" value="UDP-galactose 4-epimerase, domain 1"/>
    <property type="match status" value="1"/>
</dbReference>
<name>A0A1C2DW16_9HYPH</name>
<evidence type="ECO:0000256" key="3">
    <source>
        <dbReference type="ARBA" id="ARBA00012929"/>
    </source>
</evidence>
<dbReference type="GO" id="GO:0019305">
    <property type="term" value="P:dTDP-rhamnose biosynthetic process"/>
    <property type="evidence" value="ECO:0007669"/>
    <property type="project" value="UniProtKB-UniPathway"/>
</dbReference>
<comment type="cofactor">
    <cofactor evidence="6">
        <name>Mg(2+)</name>
        <dbReference type="ChEBI" id="CHEBI:18420"/>
    </cofactor>
    <text evidence="6">Binds 1 Mg(2+) ion per monomer.</text>
</comment>
<dbReference type="AlphaFoldDB" id="A0A1C2DW16"/>
<evidence type="ECO:0000256" key="1">
    <source>
        <dbReference type="ARBA" id="ARBA00004781"/>
    </source>
</evidence>
<dbReference type="STRING" id="1566387.QV13_11375"/>
<evidence type="ECO:0000256" key="2">
    <source>
        <dbReference type="ARBA" id="ARBA00010944"/>
    </source>
</evidence>
<comment type="function">
    <text evidence="6">Catalyzes the reduction of dTDP-6-deoxy-L-lyxo-4-hexulose to yield dTDP-L-rhamnose.</text>
</comment>
<dbReference type="Gene3D" id="3.40.50.720">
    <property type="entry name" value="NAD(P)-binding Rossmann-like Domain"/>
    <property type="match status" value="1"/>
</dbReference>
<dbReference type="OrthoDB" id="9803892at2"/>
<evidence type="ECO:0000313" key="9">
    <source>
        <dbReference type="Proteomes" id="UP000094412"/>
    </source>
</evidence>
<feature type="domain" description="RmlD-like substrate binding" evidence="7">
    <location>
        <begin position="1"/>
        <end position="287"/>
    </location>
</feature>
<dbReference type="SUPFAM" id="SSF51735">
    <property type="entry name" value="NAD(P)-binding Rossmann-fold domains"/>
    <property type="match status" value="1"/>
</dbReference>
<keyword evidence="6" id="KW-0560">Oxidoreductase</keyword>
<comment type="similarity">
    <text evidence="2 6">Belongs to the dTDP-4-dehydrorhamnose reductase family.</text>
</comment>
<dbReference type="Pfam" id="PF04321">
    <property type="entry name" value="RmlD_sub_bind"/>
    <property type="match status" value="1"/>
</dbReference>
<dbReference type="PANTHER" id="PTHR10491:SF4">
    <property type="entry name" value="METHIONINE ADENOSYLTRANSFERASE 2 SUBUNIT BETA"/>
    <property type="match status" value="1"/>
</dbReference>
<dbReference type="PANTHER" id="PTHR10491">
    <property type="entry name" value="DTDP-4-DEHYDRORHAMNOSE REDUCTASE"/>
    <property type="match status" value="1"/>
</dbReference>
<comment type="caution">
    <text evidence="8">The sequence shown here is derived from an EMBL/GenBank/DDBJ whole genome shotgun (WGS) entry which is preliminary data.</text>
</comment>
<evidence type="ECO:0000256" key="5">
    <source>
        <dbReference type="ARBA" id="ARBA00048200"/>
    </source>
</evidence>
<evidence type="ECO:0000256" key="6">
    <source>
        <dbReference type="RuleBase" id="RU364082"/>
    </source>
</evidence>
<proteinExistence type="inferred from homology"/>
<dbReference type="EMBL" id="MDEO01000031">
    <property type="protein sequence ID" value="OCX18826.1"/>
    <property type="molecule type" value="Genomic_DNA"/>
</dbReference>
<dbReference type="GO" id="GO:0008831">
    <property type="term" value="F:dTDP-4-dehydrorhamnose reductase activity"/>
    <property type="evidence" value="ECO:0007669"/>
    <property type="project" value="UniProtKB-EC"/>
</dbReference>
<dbReference type="CDD" id="cd05254">
    <property type="entry name" value="dTDP_HR_like_SDR_e"/>
    <property type="match status" value="1"/>
</dbReference>
<evidence type="ECO:0000313" key="8">
    <source>
        <dbReference type="EMBL" id="OCX18826.1"/>
    </source>
</evidence>
<dbReference type="NCBIfam" id="TIGR01214">
    <property type="entry name" value="rmlD"/>
    <property type="match status" value="1"/>
</dbReference>
<dbReference type="EC" id="1.1.1.133" evidence="3 6"/>
<dbReference type="InterPro" id="IPR005913">
    <property type="entry name" value="dTDP_dehydrorham_reduct"/>
</dbReference>
<keyword evidence="9" id="KW-1185">Reference proteome</keyword>
<gene>
    <name evidence="8" type="ORF">QV13_11375</name>
</gene>
<dbReference type="InterPro" id="IPR036291">
    <property type="entry name" value="NAD(P)-bd_dom_sf"/>
</dbReference>
<accession>A0A1C2DW16</accession>
<reference evidence="8 9" key="1">
    <citation type="submission" date="2016-08" db="EMBL/GenBank/DDBJ databases">
        <title>Whole genome sequence of Mesorhizobium sp. strain UASWS1009 isolated from industrial sewage.</title>
        <authorList>
            <person name="Crovadore J."/>
            <person name="Calmin G."/>
            <person name="Chablais R."/>
            <person name="Cochard B."/>
            <person name="Lefort F."/>
        </authorList>
    </citation>
    <scope>NUCLEOTIDE SEQUENCE [LARGE SCALE GENOMIC DNA]</scope>
    <source>
        <strain evidence="8 9">UASWS1009</strain>
    </source>
</reference>
<evidence type="ECO:0000256" key="4">
    <source>
        <dbReference type="ARBA" id="ARBA00017099"/>
    </source>
</evidence>
<comment type="catalytic activity">
    <reaction evidence="5 6">
        <text>dTDP-beta-L-rhamnose + NADP(+) = dTDP-4-dehydro-beta-L-rhamnose + NADPH + H(+)</text>
        <dbReference type="Rhea" id="RHEA:21796"/>
        <dbReference type="ChEBI" id="CHEBI:15378"/>
        <dbReference type="ChEBI" id="CHEBI:57510"/>
        <dbReference type="ChEBI" id="CHEBI:57783"/>
        <dbReference type="ChEBI" id="CHEBI:58349"/>
        <dbReference type="ChEBI" id="CHEBI:62830"/>
        <dbReference type="EC" id="1.1.1.133"/>
    </reaction>
</comment>
<comment type="pathway">
    <text evidence="1 6">Carbohydrate biosynthesis; dTDP-L-rhamnose biosynthesis.</text>
</comment>
<sequence>MKVLVTGRTGQVATSLAEAAAQWPDIGLVAVGRPQFDLADSATILGSITEVRPDVVVSAAAYTAVDKAEDEPELVYAINAQGPAAVAAAARALGVPIIHLSTDYVFSGDGGEPYTETCATGPRTVYGQSKLAGEKAVARANPRHIILRTSWVYSPFGTNFVKTMLALAPTRDRVSVVCDQWGNPTSALDVARAILTIARQAREAPPGIYHYAGAGETNWAGFARHVFDASKANGGPFAEVIDIASTDYPAKARRPRNSRLSCAKAQTTFKLTTADWRASTETVVRRLLTAQAG</sequence>
<keyword evidence="6" id="KW-0521">NADP</keyword>
<organism evidence="8 9">
    <name type="scientific">Mesorhizobium hungaricum</name>
    <dbReference type="NCBI Taxonomy" id="1566387"/>
    <lineage>
        <taxon>Bacteria</taxon>
        <taxon>Pseudomonadati</taxon>
        <taxon>Pseudomonadota</taxon>
        <taxon>Alphaproteobacteria</taxon>
        <taxon>Hyphomicrobiales</taxon>
        <taxon>Phyllobacteriaceae</taxon>
        <taxon>Mesorhizobium</taxon>
    </lineage>
</organism>
<protein>
    <recommendedName>
        <fullName evidence="4 6">dTDP-4-dehydrorhamnose reductase</fullName>
        <ecNumber evidence="3 6">1.1.1.133</ecNumber>
    </recommendedName>
</protein>
<dbReference type="UniPathway" id="UPA00124"/>
<dbReference type="Proteomes" id="UP000094412">
    <property type="component" value="Unassembled WGS sequence"/>
</dbReference>
<evidence type="ECO:0000259" key="7">
    <source>
        <dbReference type="Pfam" id="PF04321"/>
    </source>
</evidence>
<dbReference type="RefSeq" id="WP_024924902.1">
    <property type="nucleotide sequence ID" value="NZ_MDEO01000031.1"/>
</dbReference>
<dbReference type="InterPro" id="IPR029903">
    <property type="entry name" value="RmlD-like-bd"/>
</dbReference>